<evidence type="ECO:0000259" key="2">
    <source>
        <dbReference type="Pfam" id="PF13649"/>
    </source>
</evidence>
<comment type="caution">
    <text evidence="3">The sequence shown here is derived from an EMBL/GenBank/DDBJ whole genome shotgun (WGS) entry which is preliminary data.</text>
</comment>
<dbReference type="InterPro" id="IPR029063">
    <property type="entry name" value="SAM-dependent_MTases_sf"/>
</dbReference>
<evidence type="ECO:0000313" key="3">
    <source>
        <dbReference type="EMBL" id="CAK9083775.1"/>
    </source>
</evidence>
<proteinExistence type="predicted"/>
<dbReference type="EMBL" id="CAXAMM010039117">
    <property type="protein sequence ID" value="CAK9083775.1"/>
    <property type="molecule type" value="Genomic_DNA"/>
</dbReference>
<reference evidence="3 4" key="1">
    <citation type="submission" date="2024-02" db="EMBL/GenBank/DDBJ databases">
        <authorList>
            <person name="Chen Y."/>
            <person name="Shah S."/>
            <person name="Dougan E. K."/>
            <person name="Thang M."/>
            <person name="Chan C."/>
        </authorList>
    </citation>
    <scope>NUCLEOTIDE SEQUENCE [LARGE SCALE GENOMIC DNA]</scope>
</reference>
<dbReference type="Proteomes" id="UP001642464">
    <property type="component" value="Unassembled WGS sequence"/>
</dbReference>
<dbReference type="InterPro" id="IPR041698">
    <property type="entry name" value="Methyltransf_25"/>
</dbReference>
<feature type="chain" id="PRO_5047042606" description="Methyltransferase domain-containing protein" evidence="1">
    <location>
        <begin position="17"/>
        <end position="339"/>
    </location>
</feature>
<gene>
    <name evidence="3" type="ORF">SCF082_LOCUS39750</name>
</gene>
<dbReference type="Gene3D" id="3.40.50.150">
    <property type="entry name" value="Vaccinia Virus protein VP39"/>
    <property type="match status" value="1"/>
</dbReference>
<evidence type="ECO:0000256" key="1">
    <source>
        <dbReference type="SAM" id="SignalP"/>
    </source>
</evidence>
<organism evidence="3 4">
    <name type="scientific">Durusdinium trenchii</name>
    <dbReference type="NCBI Taxonomy" id="1381693"/>
    <lineage>
        <taxon>Eukaryota</taxon>
        <taxon>Sar</taxon>
        <taxon>Alveolata</taxon>
        <taxon>Dinophyceae</taxon>
        <taxon>Suessiales</taxon>
        <taxon>Symbiodiniaceae</taxon>
        <taxon>Durusdinium</taxon>
    </lineage>
</organism>
<keyword evidence="4" id="KW-1185">Reference proteome</keyword>
<accession>A0ABP0Q6A9</accession>
<dbReference type="Pfam" id="PF13649">
    <property type="entry name" value="Methyltransf_25"/>
    <property type="match status" value="1"/>
</dbReference>
<dbReference type="SUPFAM" id="SSF53335">
    <property type="entry name" value="S-adenosyl-L-methionine-dependent methyltransferases"/>
    <property type="match status" value="1"/>
</dbReference>
<protein>
    <recommendedName>
        <fullName evidence="2">Methyltransferase domain-containing protein</fullName>
    </recommendedName>
</protein>
<dbReference type="CDD" id="cd02440">
    <property type="entry name" value="AdoMet_MTases"/>
    <property type="match status" value="1"/>
</dbReference>
<keyword evidence="1" id="KW-0732">Signal</keyword>
<feature type="signal peptide" evidence="1">
    <location>
        <begin position="1"/>
        <end position="16"/>
    </location>
</feature>
<evidence type="ECO:0000313" key="4">
    <source>
        <dbReference type="Proteomes" id="UP001642464"/>
    </source>
</evidence>
<feature type="domain" description="Methyltransferase" evidence="2">
    <location>
        <begin position="143"/>
        <end position="223"/>
    </location>
</feature>
<name>A0ABP0Q6A9_9DINO</name>
<sequence>MRHGELAVLLSALVTASQDFVGKQLGEALKALRPRGYEETDREAFLVSQVSLARQRRQLLESPDTPRAAPSFLCPAPGAGVPEGGVYETEIEKWHFQRHQMWAEDQDLCHRSFGLWTRGGSLSCPLRYAVIGNFVGLAPGDLVLDIGSGCGHMGAWFHDWFGARTIGLDFQPAAVAFAQKYVVPVAPTQFCWMDVASQLGDWLPNRSVKLATAISVLQYLRSDAERWEAGPEPWPSSGVRNVSRTPCQKLSRTRKTQCRVAWEMFRATALGGYTWVAHNSVYQGKWDPKLTWGKRYWNCCFHEELKRQEIRISEVSELDIFMSGLTWDPTYSLILRRLA</sequence>